<keyword evidence="3" id="KW-1185">Reference proteome</keyword>
<dbReference type="RefSeq" id="WP_085753178.1">
    <property type="nucleotide sequence ID" value="NZ_BSPR01000015.1"/>
</dbReference>
<dbReference type="NCBIfam" id="TIGR02595">
    <property type="entry name" value="PEP_CTERM"/>
    <property type="match status" value="1"/>
</dbReference>
<dbReference type="EMBL" id="CP015118">
    <property type="protein sequence ID" value="ARN22870.1"/>
    <property type="molecule type" value="Genomic_DNA"/>
</dbReference>
<sequence length="189" mass="19553">MGKFNLRLAAVAAAIALVSPLASATVLTFDDIGADGFVPSNYGGLDWSASSWFAYAGEQAPFSAHSGDYRATVGWDGSVDTSAVSFLTASTFDGAWFAGFEGVSVAFDLYYQGALVGSSASLGLSGTSSFLSSGYAGLVDRVTIRSNDHANFVMDDFTFSAPVPEPESVLMMLAGLGLVGAAARRRKNA</sequence>
<organism evidence="2 3">
    <name type="scientific">Piscinibacter gummiphilus</name>
    <dbReference type="NCBI Taxonomy" id="946333"/>
    <lineage>
        <taxon>Bacteria</taxon>
        <taxon>Pseudomonadati</taxon>
        <taxon>Pseudomonadota</taxon>
        <taxon>Betaproteobacteria</taxon>
        <taxon>Burkholderiales</taxon>
        <taxon>Sphaerotilaceae</taxon>
        <taxon>Piscinibacter</taxon>
    </lineage>
</organism>
<feature type="domain" description="Ice-binding protein C-terminal" evidence="1">
    <location>
        <begin position="162"/>
        <end position="186"/>
    </location>
</feature>
<dbReference type="KEGG" id="rgu:A4W93_24805"/>
<dbReference type="Proteomes" id="UP000193427">
    <property type="component" value="Chromosome"/>
</dbReference>
<accession>A0A1W6LF61</accession>
<dbReference type="STRING" id="946333.A4W93_24805"/>
<evidence type="ECO:0000313" key="3">
    <source>
        <dbReference type="Proteomes" id="UP000193427"/>
    </source>
</evidence>
<name>A0A1W6LF61_9BURK</name>
<proteinExistence type="predicted"/>
<dbReference type="AlphaFoldDB" id="A0A1W6LF61"/>
<reference evidence="2 3" key="1">
    <citation type="submission" date="2016-04" db="EMBL/GenBank/DDBJ databases">
        <title>Complete genome sequence of natural rubber-degrading, novel Gram-negative bacterium, Rhizobacter gummiphilus strain NS21.</title>
        <authorList>
            <person name="Tabata M."/>
            <person name="Kasai D."/>
            <person name="Fukuda M."/>
        </authorList>
    </citation>
    <scope>NUCLEOTIDE SEQUENCE [LARGE SCALE GENOMIC DNA]</scope>
    <source>
        <strain evidence="2 3">NS21</strain>
    </source>
</reference>
<gene>
    <name evidence="2" type="ORF">A4W93_24805</name>
</gene>
<protein>
    <recommendedName>
        <fullName evidence="1">Ice-binding protein C-terminal domain-containing protein</fullName>
    </recommendedName>
</protein>
<evidence type="ECO:0000313" key="2">
    <source>
        <dbReference type="EMBL" id="ARN22870.1"/>
    </source>
</evidence>
<evidence type="ECO:0000259" key="1">
    <source>
        <dbReference type="Pfam" id="PF07589"/>
    </source>
</evidence>
<dbReference type="Pfam" id="PF07589">
    <property type="entry name" value="PEP-CTERM"/>
    <property type="match status" value="1"/>
</dbReference>
<dbReference type="OrthoDB" id="9152773at2"/>
<dbReference type="InterPro" id="IPR013424">
    <property type="entry name" value="Ice-binding_C"/>
</dbReference>